<comment type="caution">
    <text evidence="2">The sequence shown here is derived from an EMBL/GenBank/DDBJ whole genome shotgun (WGS) entry which is preliminary data.</text>
</comment>
<protein>
    <recommendedName>
        <fullName evidence="1">Glucose/Sorbosone dehydrogenase domain-containing protein</fullName>
    </recommendedName>
</protein>
<dbReference type="InterPro" id="IPR012938">
    <property type="entry name" value="Glc/Sorbosone_DH"/>
</dbReference>
<dbReference type="SUPFAM" id="SSF50952">
    <property type="entry name" value="Soluble quinoprotein glucose dehydrogenase"/>
    <property type="match status" value="1"/>
</dbReference>
<reference evidence="2 3" key="1">
    <citation type="submission" date="2018-11" db="EMBL/GenBank/DDBJ databases">
        <title>Rufibacter latericius sp. nov., isolated from water in Baiyang Lake.</title>
        <authorList>
            <person name="Yang Y."/>
        </authorList>
    </citation>
    <scope>NUCLEOTIDE SEQUENCE [LARGE SCALE GENOMIC DNA]</scope>
    <source>
        <strain evidence="2 3">MCC P1</strain>
    </source>
</reference>
<dbReference type="Proteomes" id="UP000271010">
    <property type="component" value="Unassembled WGS sequence"/>
</dbReference>
<dbReference type="AlphaFoldDB" id="A0A3M9N2M8"/>
<feature type="domain" description="Glucose/Sorbosone dehydrogenase" evidence="1">
    <location>
        <begin position="38"/>
        <end position="299"/>
    </location>
</feature>
<name>A0A3M9N2M8_9BACT</name>
<dbReference type="InterPro" id="IPR011042">
    <property type="entry name" value="6-blade_b-propeller_TolB-like"/>
</dbReference>
<accession>A0A3M9N2M8</accession>
<dbReference type="Pfam" id="PF07995">
    <property type="entry name" value="GSDH"/>
    <property type="match status" value="1"/>
</dbReference>
<dbReference type="InterPro" id="IPR011041">
    <property type="entry name" value="Quinoprot_gluc/sorb_DH_b-prop"/>
</dbReference>
<proteinExistence type="predicted"/>
<dbReference type="EMBL" id="RJJE01000003">
    <property type="protein sequence ID" value="RNI32060.1"/>
    <property type="molecule type" value="Genomic_DNA"/>
</dbReference>
<evidence type="ECO:0000313" key="3">
    <source>
        <dbReference type="Proteomes" id="UP000271010"/>
    </source>
</evidence>
<dbReference type="OrthoDB" id="9770043at2"/>
<organism evidence="2 3">
    <name type="scientific">Rufibacter immobilis</name>
    <dbReference type="NCBI Taxonomy" id="1348778"/>
    <lineage>
        <taxon>Bacteria</taxon>
        <taxon>Pseudomonadati</taxon>
        <taxon>Bacteroidota</taxon>
        <taxon>Cytophagia</taxon>
        <taxon>Cytophagales</taxon>
        <taxon>Hymenobacteraceae</taxon>
        <taxon>Rufibacter</taxon>
    </lineage>
</organism>
<sequence length="446" mass="48632">MALTLPGCEEIEEILEDRARPQTGGAPLDLQLVADSLASPLGVVAVPDQTNRLFVIDQVGKVWVIDQNGRKLSRPFIDVSSKMVPLSPNYDERGLLGLAFHPQYAQNGRFYIYYTLPPRAGGPTPTTTWNNLSRISEFRVSSSNPNQADIGTERVILQLDDPQTNHNGGTIAFGPDGYLYIAIGDGGGANDVAPGHVEDWYKANAGGNGQDIEANLFGDILRLDVDRGAPYAIPRDNPLVGRPGRDEIYAYGFRNPYRFSFDMAGGRQLFVGDAGQLLYEEVSIVKSGGNYGWNVKEGTHCFDAANPLQELANCPTVDAYGVPLSDPVIEMNNYRNPKGGRATTIIGGNVYRGITLPGYHGKYFFGTFSQGPGTPNGELFMATPMGERSLWSYQEVNLKGRPNDLGYYLKGFGQDNQGELYLTVSSLTGPTGTTGKVYKLVPGWRR</sequence>
<dbReference type="PANTHER" id="PTHR19328:SF75">
    <property type="entry name" value="ALDOSE SUGAR DEHYDROGENASE YLII"/>
    <property type="match status" value="1"/>
</dbReference>
<evidence type="ECO:0000313" key="2">
    <source>
        <dbReference type="EMBL" id="RNI32060.1"/>
    </source>
</evidence>
<dbReference type="Gene3D" id="2.120.10.30">
    <property type="entry name" value="TolB, C-terminal domain"/>
    <property type="match status" value="1"/>
</dbReference>
<keyword evidence="3" id="KW-1185">Reference proteome</keyword>
<evidence type="ECO:0000259" key="1">
    <source>
        <dbReference type="Pfam" id="PF07995"/>
    </source>
</evidence>
<gene>
    <name evidence="2" type="ORF">EFA69_05330</name>
</gene>
<dbReference type="PANTHER" id="PTHR19328">
    <property type="entry name" value="HEDGEHOG-INTERACTING PROTEIN"/>
    <property type="match status" value="1"/>
</dbReference>